<dbReference type="Gene3D" id="3.40.1710.10">
    <property type="entry name" value="abc type-2 transporter like domain"/>
    <property type="match status" value="1"/>
</dbReference>
<gene>
    <name evidence="10" type="ORF">SAMN05216495_1232</name>
</gene>
<dbReference type="PANTHER" id="PTHR30294:SF44">
    <property type="entry name" value="MULTIDRUG ABC TRANSPORTER PERMEASE YBHR-RELATED"/>
    <property type="match status" value="1"/>
</dbReference>
<evidence type="ECO:0000259" key="9">
    <source>
        <dbReference type="PROSITE" id="PS51012"/>
    </source>
</evidence>
<keyword evidence="6 8" id="KW-1133">Transmembrane helix</keyword>
<feature type="transmembrane region" description="Helical" evidence="8">
    <location>
        <begin position="289"/>
        <end position="308"/>
    </location>
</feature>
<evidence type="ECO:0000256" key="2">
    <source>
        <dbReference type="ARBA" id="ARBA00007783"/>
    </source>
</evidence>
<accession>A0A1H3AVC3</accession>
<dbReference type="PROSITE" id="PS51012">
    <property type="entry name" value="ABC_TM2"/>
    <property type="match status" value="1"/>
</dbReference>
<dbReference type="AlphaFoldDB" id="A0A1H3AVC3"/>
<evidence type="ECO:0000256" key="1">
    <source>
        <dbReference type="ARBA" id="ARBA00004651"/>
    </source>
</evidence>
<feature type="domain" description="ABC transmembrane type-2" evidence="9">
    <location>
        <begin position="135"/>
        <end position="369"/>
    </location>
</feature>
<feature type="transmembrane region" description="Helical" evidence="8">
    <location>
        <begin position="175"/>
        <end position="195"/>
    </location>
</feature>
<evidence type="ECO:0000256" key="4">
    <source>
        <dbReference type="ARBA" id="ARBA00022475"/>
    </source>
</evidence>
<comment type="subcellular location">
    <subcellularLocation>
        <location evidence="1">Cell membrane</location>
        <topology evidence="1">Multi-pass membrane protein</topology>
    </subcellularLocation>
</comment>
<keyword evidence="7 8" id="KW-0472">Membrane</keyword>
<name>A0A1H3AVC3_ACIFE</name>
<feature type="transmembrane region" description="Helical" evidence="8">
    <location>
        <begin position="256"/>
        <end position="277"/>
    </location>
</feature>
<comment type="similarity">
    <text evidence="2">Belongs to the ABC-2 integral membrane protein family.</text>
</comment>
<keyword evidence="4" id="KW-1003">Cell membrane</keyword>
<feature type="transmembrane region" description="Helical" evidence="8">
    <location>
        <begin position="348"/>
        <end position="366"/>
    </location>
</feature>
<dbReference type="GO" id="GO:0140359">
    <property type="term" value="F:ABC-type transporter activity"/>
    <property type="evidence" value="ECO:0007669"/>
    <property type="project" value="InterPro"/>
</dbReference>
<dbReference type="InterPro" id="IPR047817">
    <property type="entry name" value="ABC2_TM_bact-type"/>
</dbReference>
<reference evidence="10 11" key="1">
    <citation type="submission" date="2016-10" db="EMBL/GenBank/DDBJ databases">
        <authorList>
            <person name="Varghese N."/>
            <person name="Submissions S."/>
        </authorList>
    </citation>
    <scope>NUCLEOTIDE SEQUENCE [LARGE SCALE GENOMIC DNA]</scope>
    <source>
        <strain evidence="10 11">WCC6</strain>
    </source>
</reference>
<comment type="caution">
    <text evidence="10">The sequence shown here is derived from an EMBL/GenBank/DDBJ whole genome shotgun (WGS) entry which is preliminary data.</text>
</comment>
<keyword evidence="5 8" id="KW-0812">Transmembrane</keyword>
<keyword evidence="3" id="KW-0813">Transport</keyword>
<dbReference type="RefSeq" id="WP_074708364.1">
    <property type="nucleotide sequence ID" value="NZ_FNOP01000023.1"/>
</dbReference>
<evidence type="ECO:0000256" key="7">
    <source>
        <dbReference type="ARBA" id="ARBA00023136"/>
    </source>
</evidence>
<evidence type="ECO:0000256" key="3">
    <source>
        <dbReference type="ARBA" id="ARBA00022448"/>
    </source>
</evidence>
<feature type="transmembrane region" description="Helical" evidence="8">
    <location>
        <begin position="27"/>
        <end position="47"/>
    </location>
</feature>
<protein>
    <submittedName>
        <fullName evidence="10">ABC-2 type transport system permease protein</fullName>
    </submittedName>
</protein>
<dbReference type="InterPro" id="IPR051449">
    <property type="entry name" value="ABC-2_transporter_component"/>
</dbReference>
<evidence type="ECO:0000256" key="6">
    <source>
        <dbReference type="ARBA" id="ARBA00022989"/>
    </source>
</evidence>
<organism evidence="10 11">
    <name type="scientific">Acidaminococcus fermentans</name>
    <dbReference type="NCBI Taxonomy" id="905"/>
    <lineage>
        <taxon>Bacteria</taxon>
        <taxon>Bacillati</taxon>
        <taxon>Bacillota</taxon>
        <taxon>Negativicutes</taxon>
        <taxon>Acidaminococcales</taxon>
        <taxon>Acidaminococcaceae</taxon>
        <taxon>Acidaminococcus</taxon>
    </lineage>
</organism>
<dbReference type="InterPro" id="IPR013525">
    <property type="entry name" value="ABC2_TM"/>
</dbReference>
<evidence type="ECO:0000313" key="10">
    <source>
        <dbReference type="EMBL" id="SDX33064.1"/>
    </source>
</evidence>
<dbReference type="Pfam" id="PF12698">
    <property type="entry name" value="ABC2_membrane_3"/>
    <property type="match status" value="1"/>
</dbReference>
<dbReference type="EMBL" id="FNOP01000023">
    <property type="protein sequence ID" value="SDX33064.1"/>
    <property type="molecule type" value="Genomic_DNA"/>
</dbReference>
<evidence type="ECO:0000256" key="5">
    <source>
        <dbReference type="ARBA" id="ARBA00022692"/>
    </source>
</evidence>
<dbReference type="GO" id="GO:0005886">
    <property type="term" value="C:plasma membrane"/>
    <property type="evidence" value="ECO:0007669"/>
    <property type="project" value="UniProtKB-SubCell"/>
</dbReference>
<evidence type="ECO:0000256" key="8">
    <source>
        <dbReference type="SAM" id="Phobius"/>
    </source>
</evidence>
<sequence length="371" mass="41385">MSPWQVFCQQVRFICRKELLAIWKDKAFRYVLVIPTLVLGVVFGYTATFNVENVTYAVLDQSHSEASTSLLATLDGTRFFQRVADLQNTAQIQEPIDQENVMVVLSIPEDFEEKLARGEKAPLQVITDGRNTMTASLASAYTSRVVQQWLEARTGRHPPLSVEARTWFNPNQLTLWYFAPGILGLMSFAQVILLAGMSVAREREEGTFEQLLVTPAPPLVLLIGKAFPPVLVGLMQGTLLLLLDLFWFQVPFEGSYLTLYLVLFVYFLSSTGIGLSISSVCSSMQQVQVYTYVYLIPNALLSGVATPVRNMPQFLQILTYGDPLRFALDAIRRIYFEGAGLAAIAPDLLPMTIVAVLTLWLAAVLFRKNLG</sequence>
<evidence type="ECO:0000313" key="11">
    <source>
        <dbReference type="Proteomes" id="UP000182379"/>
    </source>
</evidence>
<dbReference type="PANTHER" id="PTHR30294">
    <property type="entry name" value="MEMBRANE COMPONENT OF ABC TRANSPORTER YHHJ-RELATED"/>
    <property type="match status" value="1"/>
</dbReference>
<proteinExistence type="inferred from homology"/>
<dbReference type="Proteomes" id="UP000182379">
    <property type="component" value="Unassembled WGS sequence"/>
</dbReference>